<evidence type="ECO:0000313" key="1">
    <source>
        <dbReference type="EMBL" id="SPB26089.1"/>
    </source>
</evidence>
<sequence>MNVTQEIVKYVLEQASGVVIALMLIWRIETKLDGLTSAIMHLSDAKASK</sequence>
<reference evidence="1" key="1">
    <citation type="submission" date="2018-01" db="EMBL/GenBank/DDBJ databases">
        <authorList>
            <person name="Gaut B.S."/>
            <person name="Morton B.R."/>
            <person name="Clegg M.T."/>
            <person name="Duvall M.R."/>
        </authorList>
    </citation>
    <scope>NUCLEOTIDE SEQUENCE</scope>
    <source>
        <strain evidence="1">Lactobacillus helveticus</strain>
    </source>
</reference>
<proteinExistence type="predicted"/>
<dbReference type="EMBL" id="OGTV01000087">
    <property type="protein sequence ID" value="SPB26089.1"/>
    <property type="molecule type" value="Genomic_DNA"/>
</dbReference>
<accession>A0A2X0T0M9</accession>
<name>A0A2X0T0M9_LACHE</name>
<gene>
    <name evidence="1" type="ORF">BDKNPLJD_01749</name>
</gene>
<protein>
    <submittedName>
        <fullName evidence="1">Uncharacterized protein</fullName>
    </submittedName>
</protein>
<dbReference type="AlphaFoldDB" id="A0A2X0T0M9"/>
<dbReference type="RefSeq" id="WP_023060806.1">
    <property type="nucleotide sequence ID" value="NZ_OGTV02000086.1"/>
</dbReference>
<organism evidence="1">
    <name type="scientific">Lactobacillus helveticus</name>
    <name type="common">Lactobacillus suntoryeus</name>
    <dbReference type="NCBI Taxonomy" id="1587"/>
    <lineage>
        <taxon>Bacteria</taxon>
        <taxon>Bacillati</taxon>
        <taxon>Bacillota</taxon>
        <taxon>Bacilli</taxon>
        <taxon>Lactobacillales</taxon>
        <taxon>Lactobacillaceae</taxon>
        <taxon>Lactobacillus</taxon>
    </lineage>
</organism>